<feature type="domain" description="Hydantoinase A/oxoprolinase" evidence="1">
    <location>
        <begin position="2"/>
        <end position="194"/>
    </location>
</feature>
<gene>
    <name evidence="3" type="ORF">GBA65_17285</name>
</gene>
<evidence type="ECO:0000313" key="3">
    <source>
        <dbReference type="EMBL" id="QIN79983.1"/>
    </source>
</evidence>
<proteinExistence type="predicted"/>
<dbReference type="InterPro" id="IPR002821">
    <property type="entry name" value="Hydantoinase_A"/>
</dbReference>
<dbReference type="InterPro" id="IPR049517">
    <property type="entry name" value="ACX-like_C"/>
</dbReference>
<dbReference type="EMBL" id="CP045121">
    <property type="protein sequence ID" value="QIN79983.1"/>
    <property type="molecule type" value="Genomic_DNA"/>
</dbReference>
<dbReference type="PANTHER" id="PTHR11365:SF23">
    <property type="entry name" value="HYPOTHETICAL 5-OXOPROLINASE (EUROFUNG)-RELATED"/>
    <property type="match status" value="1"/>
</dbReference>
<evidence type="ECO:0000259" key="1">
    <source>
        <dbReference type="Pfam" id="PF01968"/>
    </source>
</evidence>
<sequence>MAVVSDHEYELDPEPRIEGIPLAMPMISVESIGAGGGSIAREKDGELRVGPESAGSAPGPVSYNKGGVEPTVTDANVILGYVDPDYFLGGKMKLDAEKARRAVQRRLAKRLDLTVEEAAYEIREYSNAEMAAQLDKRLRRRGHNPEEFTLFSIGGAGPLHACSIAEKVGIRRIVAFPYGSVFSAFGGSTTDVLHAYSKTFGQPFEELDEVERDVMRYREQAVKDMVGEGFDVEDMQISLEAVLSSNGEKQVLQSQRTSGGSRDVREALINSLFSKEAKGATLETLSLAAECKVVHWEPVAVEKADVGIDQATKGVREVYWEKEKPTDSPIYDREKLRYGHTIQGPAVVEGTDTNYPVARGWALQVDELGNFVITRSS</sequence>
<dbReference type="InterPro" id="IPR045079">
    <property type="entry name" value="Oxoprolinase-like"/>
</dbReference>
<evidence type="ECO:0000313" key="4">
    <source>
        <dbReference type="Proteomes" id="UP000502706"/>
    </source>
</evidence>
<accession>A0A6G8Q0J5</accession>
<evidence type="ECO:0000259" key="2">
    <source>
        <dbReference type="Pfam" id="PF19278"/>
    </source>
</evidence>
<dbReference type="Proteomes" id="UP000502706">
    <property type="component" value="Chromosome"/>
</dbReference>
<feature type="domain" description="Acetophenone carboxylase-like C-terminal" evidence="2">
    <location>
        <begin position="301"/>
        <end position="367"/>
    </location>
</feature>
<dbReference type="GO" id="GO:0005829">
    <property type="term" value="C:cytosol"/>
    <property type="evidence" value="ECO:0007669"/>
    <property type="project" value="TreeGrafter"/>
</dbReference>
<dbReference type="Pfam" id="PF01968">
    <property type="entry name" value="Hydantoinase_A"/>
    <property type="match status" value="1"/>
</dbReference>
<protein>
    <submittedName>
        <fullName evidence="3">Uncharacterized protein</fullName>
    </submittedName>
</protein>
<dbReference type="Pfam" id="PF19278">
    <property type="entry name" value="Hydant_A_C"/>
    <property type="match status" value="1"/>
</dbReference>
<dbReference type="GO" id="GO:0017168">
    <property type="term" value="F:5-oxoprolinase (ATP-hydrolyzing) activity"/>
    <property type="evidence" value="ECO:0007669"/>
    <property type="project" value="TreeGrafter"/>
</dbReference>
<dbReference type="KEGG" id="rmar:GBA65_17285"/>
<name>A0A6G8Q0J5_9ACTN</name>
<dbReference type="PANTHER" id="PTHR11365">
    <property type="entry name" value="5-OXOPROLINASE RELATED"/>
    <property type="match status" value="1"/>
</dbReference>
<dbReference type="GO" id="GO:0006749">
    <property type="term" value="P:glutathione metabolic process"/>
    <property type="evidence" value="ECO:0007669"/>
    <property type="project" value="TreeGrafter"/>
</dbReference>
<keyword evidence="4" id="KW-1185">Reference proteome</keyword>
<organism evidence="3 4">
    <name type="scientific">Rubrobacter marinus</name>
    <dbReference type="NCBI Taxonomy" id="2653852"/>
    <lineage>
        <taxon>Bacteria</taxon>
        <taxon>Bacillati</taxon>
        <taxon>Actinomycetota</taxon>
        <taxon>Rubrobacteria</taxon>
        <taxon>Rubrobacterales</taxon>
        <taxon>Rubrobacteraceae</taxon>
        <taxon>Rubrobacter</taxon>
    </lineage>
</organism>
<reference evidence="3 4" key="1">
    <citation type="submission" date="2019-10" db="EMBL/GenBank/DDBJ databases">
        <title>Rubrobacter sp nov SCSIO 52915 isolated from a deep-sea sediment in the South China Sea.</title>
        <authorList>
            <person name="Chen R.W."/>
        </authorList>
    </citation>
    <scope>NUCLEOTIDE SEQUENCE [LARGE SCALE GENOMIC DNA]</scope>
    <source>
        <strain evidence="3 4">SCSIO 52915</strain>
    </source>
</reference>
<dbReference type="AlphaFoldDB" id="A0A6G8Q0J5"/>